<feature type="domain" description="Methyltransferase type 11" evidence="1">
    <location>
        <begin position="251"/>
        <end position="302"/>
    </location>
</feature>
<dbReference type="Proteomes" id="UP000622317">
    <property type="component" value="Unassembled WGS sequence"/>
</dbReference>
<dbReference type="EMBL" id="JACYFG010000036">
    <property type="protein sequence ID" value="MBD5780540.1"/>
    <property type="molecule type" value="Genomic_DNA"/>
</dbReference>
<comment type="caution">
    <text evidence="2">The sequence shown here is derived from an EMBL/GenBank/DDBJ whole genome shotgun (WGS) entry which is preliminary data.</text>
</comment>
<dbReference type="AlphaFoldDB" id="A0A927III9"/>
<keyword evidence="2" id="KW-0489">Methyltransferase</keyword>
<evidence type="ECO:0000313" key="3">
    <source>
        <dbReference type="Proteomes" id="UP000622317"/>
    </source>
</evidence>
<dbReference type="GO" id="GO:0008757">
    <property type="term" value="F:S-adenosylmethionine-dependent methyltransferase activity"/>
    <property type="evidence" value="ECO:0007669"/>
    <property type="project" value="InterPro"/>
</dbReference>
<dbReference type="Pfam" id="PF08241">
    <property type="entry name" value="Methyltransf_11"/>
    <property type="match status" value="1"/>
</dbReference>
<sequence length="398" mass="44521">MHVIDKATREKGGIRILGWCFKPGQKVRQVYGEVSDKRVPLSGFAMPSEDVAQHYGRDAVNARFDLHLETDASCCILEFVFENGSISRVPIDTTGDRETTEALEHRIHDGIYFGKFRLNTTVPIESVHLLPDSDTIGEGSTAVPFVETNENGIRTLTVKVEVADSWDTQELSLLIKTTGAPTLLSSIANTVRSKDQSHQICARFFEWLHQSPSPLKVVELGSRARSGVVRKSQFGLQNEYVGFDIRKGPNVDVVGDIHELSKFFEPNSIDAIAALSVIEHVAMPWKAAIEINKVLKRGGKCMLHTHQAWPLHESPYDFWRFSTDTWRALFNKSTGFRILDAACGGEANIHPLIQTKRFDPMEEAIAYTSSSVLVEKISETKLSWEVDLDDIHEGQYPA</sequence>
<dbReference type="SUPFAM" id="SSF53335">
    <property type="entry name" value="S-adenosyl-L-methionine-dependent methyltransferases"/>
    <property type="match status" value="1"/>
</dbReference>
<gene>
    <name evidence="2" type="ORF">IEN85_13650</name>
</gene>
<proteinExistence type="predicted"/>
<reference evidence="2" key="1">
    <citation type="submission" date="2020-09" db="EMBL/GenBank/DDBJ databases">
        <title>Pelagicoccus enzymogenes sp. nov. with an EPS production, isolated from marine sediment.</title>
        <authorList>
            <person name="Feng X."/>
        </authorList>
    </citation>
    <scope>NUCLEOTIDE SEQUENCE</scope>
    <source>
        <strain evidence="2">NFK12</strain>
    </source>
</reference>
<dbReference type="InterPro" id="IPR013216">
    <property type="entry name" value="Methyltransf_11"/>
</dbReference>
<dbReference type="RefSeq" id="WP_191617637.1">
    <property type="nucleotide sequence ID" value="NZ_JACYFG010000036.1"/>
</dbReference>
<organism evidence="2 3">
    <name type="scientific">Pelagicoccus enzymogenes</name>
    <dbReference type="NCBI Taxonomy" id="2773457"/>
    <lineage>
        <taxon>Bacteria</taxon>
        <taxon>Pseudomonadati</taxon>
        <taxon>Verrucomicrobiota</taxon>
        <taxon>Opitutia</taxon>
        <taxon>Puniceicoccales</taxon>
        <taxon>Pelagicoccaceae</taxon>
        <taxon>Pelagicoccus</taxon>
    </lineage>
</organism>
<keyword evidence="3" id="KW-1185">Reference proteome</keyword>
<dbReference type="Gene3D" id="3.40.50.150">
    <property type="entry name" value="Vaccinia Virus protein VP39"/>
    <property type="match status" value="1"/>
</dbReference>
<accession>A0A927III9</accession>
<evidence type="ECO:0000259" key="1">
    <source>
        <dbReference type="Pfam" id="PF08241"/>
    </source>
</evidence>
<keyword evidence="2" id="KW-0808">Transferase</keyword>
<evidence type="ECO:0000313" key="2">
    <source>
        <dbReference type="EMBL" id="MBD5780540.1"/>
    </source>
</evidence>
<name>A0A927III9_9BACT</name>
<dbReference type="GO" id="GO:0032259">
    <property type="term" value="P:methylation"/>
    <property type="evidence" value="ECO:0007669"/>
    <property type="project" value="UniProtKB-KW"/>
</dbReference>
<dbReference type="InterPro" id="IPR029063">
    <property type="entry name" value="SAM-dependent_MTases_sf"/>
</dbReference>
<protein>
    <submittedName>
        <fullName evidence="2">Class I SAM-dependent methyltransferase</fullName>
    </submittedName>
</protein>